<accession>A0ACB5PKW9</accession>
<organism evidence="1 2">
    <name type="scientific">Hymenobacter qilianensis</name>
    <dbReference type="NCBI Taxonomy" id="1385715"/>
    <lineage>
        <taxon>Bacteria</taxon>
        <taxon>Pseudomonadati</taxon>
        <taxon>Bacteroidota</taxon>
        <taxon>Cytophagia</taxon>
        <taxon>Cytophagales</taxon>
        <taxon>Hymenobacteraceae</taxon>
        <taxon>Hymenobacter</taxon>
    </lineage>
</organism>
<evidence type="ECO:0000313" key="2">
    <source>
        <dbReference type="Proteomes" id="UP000605392"/>
    </source>
</evidence>
<dbReference type="EMBL" id="BMFN01000001">
    <property type="protein sequence ID" value="GGF48850.1"/>
    <property type="molecule type" value="Genomic_DNA"/>
</dbReference>
<comment type="caution">
    <text evidence="1">The sequence shown here is derived from an EMBL/GenBank/DDBJ whole genome shotgun (WGS) entry which is preliminary data.</text>
</comment>
<gene>
    <name evidence="1" type="ORF">GCM10011375_00420</name>
</gene>
<evidence type="ECO:0000313" key="1">
    <source>
        <dbReference type="EMBL" id="GGF48850.1"/>
    </source>
</evidence>
<name>A0ACB5PKW9_9BACT</name>
<reference evidence="1 2" key="1">
    <citation type="journal article" date="2019" name="Int. J. Syst. Evol. Microbiol.">
        <title>The Global Catalogue of Microorganisms (GCM) 10K type strain sequencing project: providing services to taxonomists for standard genome sequencing and annotation.</title>
        <authorList>
            <consortium name="The Broad Institute Genomics Platform"/>
            <consortium name="The Broad Institute Genome Sequencing Center for Infectious Disease"/>
            <person name="Wu L."/>
            <person name="Ma J."/>
        </authorList>
    </citation>
    <scope>NUCLEOTIDE SEQUENCE [LARGE SCALE GENOMIC DNA]</scope>
    <source>
        <strain evidence="1 2">CGMCC 1.12720</strain>
    </source>
</reference>
<sequence>MPPSELISPNMHGLRVVTTPDYYHRQVRETPDSELVNLAEFIPSIILDIRYATAANLLGRPLYQAPKAFLRRPAAAALRAVQEELATVGIGLKVFDAYRPYSATVAFYDHVRDETYAAPPWRGSRHNRGCAVDVTLVSLSTGEELVMPTDFDDLTPAAHADFSEVPALAQLNRAVLRAVMSRHCFEQYPGEWWHFDHKCWENQDLMDLEFADLQA</sequence>
<keyword evidence="2" id="KW-1185">Reference proteome</keyword>
<proteinExistence type="predicted"/>
<dbReference type="Proteomes" id="UP000605392">
    <property type="component" value="Unassembled WGS sequence"/>
</dbReference>
<protein>
    <submittedName>
        <fullName evidence="1">Uncharacterized protein</fullName>
    </submittedName>
</protein>